<dbReference type="GO" id="GO:0005262">
    <property type="term" value="F:calcium channel activity"/>
    <property type="evidence" value="ECO:0007669"/>
    <property type="project" value="TreeGrafter"/>
</dbReference>
<dbReference type="GO" id="GO:1990246">
    <property type="term" value="C:uniplex complex"/>
    <property type="evidence" value="ECO:0007669"/>
    <property type="project" value="TreeGrafter"/>
</dbReference>
<reference evidence="17" key="1">
    <citation type="journal article" date="2023" name="Proc. Natl. Acad. Sci. U.S.A.">
        <title>Genomic and structural basis for evolution of tropane alkaloid biosynthesis.</title>
        <authorList>
            <person name="Wanga Y.-J."/>
            <person name="Taina T."/>
            <person name="Yua J.-Y."/>
            <person name="Lia J."/>
            <person name="Xua B."/>
            <person name="Chenc J."/>
            <person name="D'Auriad J.C."/>
            <person name="Huanga J.-P."/>
            <person name="Huanga S.-X."/>
        </authorList>
    </citation>
    <scope>NUCLEOTIDE SEQUENCE [LARGE SCALE GENOMIC DNA]</scope>
    <source>
        <strain evidence="17">cv. KIB-2019</strain>
    </source>
</reference>
<dbReference type="Pfam" id="PF04678">
    <property type="entry name" value="MCU"/>
    <property type="match status" value="1"/>
</dbReference>
<evidence type="ECO:0000256" key="11">
    <source>
        <dbReference type="ARBA" id="ARBA00023065"/>
    </source>
</evidence>
<keyword evidence="8" id="KW-0862">Zinc</keyword>
<evidence type="ECO:0000259" key="15">
    <source>
        <dbReference type="PROSITE" id="PS50089"/>
    </source>
</evidence>
<dbReference type="GO" id="GO:0015292">
    <property type="term" value="F:uniporter activity"/>
    <property type="evidence" value="ECO:0007669"/>
    <property type="project" value="TreeGrafter"/>
</dbReference>
<comment type="similarity">
    <text evidence="2">Belongs to the MCU (TC 1.A.77) family.</text>
</comment>
<evidence type="ECO:0000256" key="13">
    <source>
        <dbReference type="PROSITE-ProRule" id="PRU00175"/>
    </source>
</evidence>
<dbReference type="InterPro" id="IPR013083">
    <property type="entry name" value="Znf_RING/FYVE/PHD"/>
</dbReference>
<keyword evidence="17" id="KW-1185">Reference proteome</keyword>
<keyword evidence="10" id="KW-1133">Transmembrane helix</keyword>
<dbReference type="PROSITE" id="PS50089">
    <property type="entry name" value="ZF_RING_2"/>
    <property type="match status" value="1"/>
</dbReference>
<dbReference type="OrthoDB" id="6270329at2759"/>
<evidence type="ECO:0000256" key="12">
    <source>
        <dbReference type="ARBA" id="ARBA00023136"/>
    </source>
</evidence>
<dbReference type="Gene3D" id="3.30.40.10">
    <property type="entry name" value="Zinc/RING finger domain, C3HC4 (zinc finger)"/>
    <property type="match status" value="1"/>
</dbReference>
<feature type="domain" description="RING-type" evidence="15">
    <location>
        <begin position="201"/>
        <end position="242"/>
    </location>
</feature>
<organism evidence="16 17">
    <name type="scientific">Anisodus acutangulus</name>
    <dbReference type="NCBI Taxonomy" id="402998"/>
    <lineage>
        <taxon>Eukaryota</taxon>
        <taxon>Viridiplantae</taxon>
        <taxon>Streptophyta</taxon>
        <taxon>Embryophyta</taxon>
        <taxon>Tracheophyta</taxon>
        <taxon>Spermatophyta</taxon>
        <taxon>Magnoliopsida</taxon>
        <taxon>eudicotyledons</taxon>
        <taxon>Gunneridae</taxon>
        <taxon>Pentapetalae</taxon>
        <taxon>asterids</taxon>
        <taxon>lamiids</taxon>
        <taxon>Solanales</taxon>
        <taxon>Solanaceae</taxon>
        <taxon>Solanoideae</taxon>
        <taxon>Hyoscyameae</taxon>
        <taxon>Anisodus</taxon>
    </lineage>
</organism>
<evidence type="ECO:0000256" key="9">
    <source>
        <dbReference type="ARBA" id="ARBA00022837"/>
    </source>
</evidence>
<dbReference type="InterPro" id="IPR027370">
    <property type="entry name" value="Znf-RING_euk"/>
</dbReference>
<dbReference type="EMBL" id="JAJAGQ010000013">
    <property type="protein sequence ID" value="KAJ8544897.1"/>
    <property type="molecule type" value="Genomic_DNA"/>
</dbReference>
<evidence type="ECO:0000256" key="1">
    <source>
        <dbReference type="ARBA" id="ARBA00004141"/>
    </source>
</evidence>
<keyword evidence="4" id="KW-0109">Calcium transport</keyword>
<keyword evidence="12" id="KW-0472">Membrane</keyword>
<dbReference type="InterPro" id="IPR017907">
    <property type="entry name" value="Znf_RING_CS"/>
</dbReference>
<dbReference type="InterPro" id="IPR001841">
    <property type="entry name" value="Znf_RING"/>
</dbReference>
<evidence type="ECO:0000256" key="10">
    <source>
        <dbReference type="ARBA" id="ARBA00022989"/>
    </source>
</evidence>
<dbReference type="AlphaFoldDB" id="A0A9Q1LXG0"/>
<dbReference type="InterPro" id="IPR006769">
    <property type="entry name" value="MCU_C"/>
</dbReference>
<feature type="region of interest" description="Disordered" evidence="14">
    <location>
        <begin position="255"/>
        <end position="293"/>
    </location>
</feature>
<gene>
    <name evidence="16" type="ORF">K7X08_017480</name>
</gene>
<feature type="region of interest" description="Disordered" evidence="14">
    <location>
        <begin position="165"/>
        <end position="191"/>
    </location>
</feature>
<dbReference type="Pfam" id="PF13445">
    <property type="entry name" value="zf-RING_UBOX"/>
    <property type="match status" value="1"/>
</dbReference>
<accession>A0A9Q1LXG0</accession>
<keyword evidence="6" id="KW-0479">Metal-binding</keyword>
<evidence type="ECO:0000313" key="17">
    <source>
        <dbReference type="Proteomes" id="UP001152561"/>
    </source>
</evidence>
<evidence type="ECO:0000256" key="8">
    <source>
        <dbReference type="ARBA" id="ARBA00022833"/>
    </source>
</evidence>
<dbReference type="PANTHER" id="PTHR13462:SF31">
    <property type="entry name" value="CALCIUM UNIPORTER PROTEIN 1, MITOCHONDRIAL"/>
    <property type="match status" value="1"/>
</dbReference>
<dbReference type="PANTHER" id="PTHR13462">
    <property type="entry name" value="CALCIUM UNIPORTER PROTEIN, MITOCHONDRIAL"/>
    <property type="match status" value="1"/>
</dbReference>
<keyword evidence="7 13" id="KW-0863">Zinc-finger</keyword>
<dbReference type="CDD" id="cd16745">
    <property type="entry name" value="RING-HC_AtRMA-like"/>
    <property type="match status" value="1"/>
</dbReference>
<proteinExistence type="inferred from homology"/>
<evidence type="ECO:0000256" key="4">
    <source>
        <dbReference type="ARBA" id="ARBA00022568"/>
    </source>
</evidence>
<evidence type="ECO:0000256" key="2">
    <source>
        <dbReference type="ARBA" id="ARBA00005653"/>
    </source>
</evidence>
<dbReference type="SMART" id="SM00184">
    <property type="entry name" value="RING"/>
    <property type="match status" value="1"/>
</dbReference>
<keyword evidence="3" id="KW-0813">Transport</keyword>
<dbReference type="GO" id="GO:0051560">
    <property type="term" value="P:mitochondrial calcium ion homeostasis"/>
    <property type="evidence" value="ECO:0007669"/>
    <property type="project" value="InterPro"/>
</dbReference>
<evidence type="ECO:0000256" key="5">
    <source>
        <dbReference type="ARBA" id="ARBA00022692"/>
    </source>
</evidence>
<dbReference type="InterPro" id="IPR039055">
    <property type="entry name" value="MCU_fam"/>
</dbReference>
<keyword evidence="11" id="KW-0406">Ion transport</keyword>
<comment type="caution">
    <text evidence="16">The sequence shown here is derived from an EMBL/GenBank/DDBJ whole genome shotgun (WGS) entry which is preliminary data.</text>
</comment>
<comment type="subcellular location">
    <subcellularLocation>
        <location evidence="1">Membrane</location>
        <topology evidence="1">Multi-pass membrane protein</topology>
    </subcellularLocation>
</comment>
<dbReference type="PROSITE" id="PS00518">
    <property type="entry name" value="ZF_RING_1"/>
    <property type="match status" value="1"/>
</dbReference>
<keyword evidence="5" id="KW-0812">Transmembrane</keyword>
<dbReference type="GO" id="GO:0036444">
    <property type="term" value="P:calcium import into the mitochondrion"/>
    <property type="evidence" value="ECO:0007669"/>
    <property type="project" value="TreeGrafter"/>
</dbReference>
<name>A0A9Q1LXG0_9SOLA</name>
<evidence type="ECO:0000256" key="7">
    <source>
        <dbReference type="ARBA" id="ARBA00022771"/>
    </source>
</evidence>
<keyword evidence="9" id="KW-0106">Calcium</keyword>
<protein>
    <recommendedName>
        <fullName evidence="15">RING-type domain-containing protein</fullName>
    </recommendedName>
</protein>
<sequence length="386" mass="43665">MPMTNQNDPQMMKELNQMEEEKTAIDKKAESLVRRELWCGLGYFVIQTAAFMRLTFWELSWDVMEPICFYVTSIYCLAGYTFFLRTAKEPSFEGFFQSRFVAKQNRLMKLRDFDLQRYNDLKRACYPQSSSPPGNTLTFNSSSDNVHKTEFHNLHEHFASHHHSYSSKSRHQQNMQNSTARAYGSSSSPGNDSNDAGDFECNICFELAQDPIVTLCGHLYCWPCLYRWLRLHSKSHECPVCKALIQEEKLVPLYGRGRTSTDPRSKPVPGVEIPRRPAGQRPETAPPPESNSFPNPPGFGLMGGFFPGATTSFGNFTMSAGFGGLFPSLFSFQFHGFPGPTAFGTTPNYPFGYPPAYRGAHVHNAAQPNQSSMILILTCSNHSYWL</sequence>
<evidence type="ECO:0000256" key="14">
    <source>
        <dbReference type="SAM" id="MobiDB-lite"/>
    </source>
</evidence>
<evidence type="ECO:0000256" key="6">
    <source>
        <dbReference type="ARBA" id="ARBA00022723"/>
    </source>
</evidence>
<dbReference type="Proteomes" id="UP001152561">
    <property type="component" value="Unassembled WGS sequence"/>
</dbReference>
<feature type="compositionally biased region" description="Pro residues" evidence="14">
    <location>
        <begin position="284"/>
        <end position="293"/>
    </location>
</feature>
<evidence type="ECO:0000256" key="3">
    <source>
        <dbReference type="ARBA" id="ARBA00022448"/>
    </source>
</evidence>
<dbReference type="GO" id="GO:0008270">
    <property type="term" value="F:zinc ion binding"/>
    <property type="evidence" value="ECO:0007669"/>
    <property type="project" value="UniProtKB-KW"/>
</dbReference>
<dbReference type="SUPFAM" id="SSF57850">
    <property type="entry name" value="RING/U-box"/>
    <property type="match status" value="1"/>
</dbReference>
<evidence type="ECO:0000313" key="16">
    <source>
        <dbReference type="EMBL" id="KAJ8544897.1"/>
    </source>
</evidence>